<evidence type="ECO:0000313" key="1">
    <source>
        <dbReference type="EMBL" id="MEK0184727.1"/>
    </source>
</evidence>
<name>A0ABU8YK58_9CYAN</name>
<reference evidence="1 2" key="1">
    <citation type="journal article" date="2020" name="Harmful Algae">
        <title>Molecular and morphological characterization of a novel dihydroanatoxin-a producing Microcoleus species (cyanobacteria) from the Russian River, California, USA.</title>
        <authorList>
            <person name="Conklin K.Y."/>
            <person name="Stancheva R."/>
            <person name="Otten T.G."/>
            <person name="Fadness R."/>
            <person name="Boyer G.L."/>
            <person name="Read B."/>
            <person name="Zhang X."/>
            <person name="Sheath R.G."/>
        </authorList>
    </citation>
    <scope>NUCLEOTIDE SEQUENCE [LARGE SCALE GENOMIC DNA]</scope>
    <source>
        <strain evidence="1 2">PTRS2</strain>
    </source>
</reference>
<keyword evidence="1" id="KW-0418">Kinase</keyword>
<dbReference type="RefSeq" id="WP_340519215.1">
    <property type="nucleotide sequence ID" value="NZ_JBBLXS010000069.1"/>
</dbReference>
<gene>
    <name evidence="1" type="ORF">WMG39_07635</name>
</gene>
<keyword evidence="1" id="KW-0808">Transferase</keyword>
<dbReference type="GO" id="GO:0016301">
    <property type="term" value="F:kinase activity"/>
    <property type="evidence" value="ECO:0007669"/>
    <property type="project" value="UniProtKB-KW"/>
</dbReference>
<protein>
    <submittedName>
        <fullName evidence="1">Histidine kinase</fullName>
    </submittedName>
</protein>
<evidence type="ECO:0000313" key="2">
    <source>
        <dbReference type="Proteomes" id="UP001384579"/>
    </source>
</evidence>
<dbReference type="Proteomes" id="UP001384579">
    <property type="component" value="Unassembled WGS sequence"/>
</dbReference>
<sequence length="305" mass="34246">MYNQTPFTLINLAKCSLVLRQLGRNSGSMQETSQKIADYIYQHFYDSESSQNSCVLVRLFKTHPYGELDDSLQASARSLMQNKIPPYEMKCWTLLASAGKEPQCNYADEAPNIVIPLVNEELVAQMLPISERILELGLDIPTVLGIADEKMLEMELKLLNIFYICSAQNSPFIAEQNSLVIPYEVKSVLGIGGLLPSGSLFMVELFFNIKISFKIAEVLNILAVAVKTALLPFDGEVVFNNSPNTPIVMATNKIVPREILEASQLIGLSRVLDFYQEEMVRHASRLQSIIGKLKDKVDERHKQPF</sequence>
<accession>A0ABU8YK58</accession>
<organism evidence="1 2">
    <name type="scientific">Microcoleus anatoxicus PTRS2</name>
    <dbReference type="NCBI Taxonomy" id="2705321"/>
    <lineage>
        <taxon>Bacteria</taxon>
        <taxon>Bacillati</taxon>
        <taxon>Cyanobacteriota</taxon>
        <taxon>Cyanophyceae</taxon>
        <taxon>Oscillatoriophycideae</taxon>
        <taxon>Oscillatoriales</taxon>
        <taxon>Microcoleaceae</taxon>
        <taxon>Microcoleus</taxon>
        <taxon>Microcoleus anatoxicus</taxon>
    </lineage>
</organism>
<comment type="caution">
    <text evidence="1">The sequence shown here is derived from an EMBL/GenBank/DDBJ whole genome shotgun (WGS) entry which is preliminary data.</text>
</comment>
<keyword evidence="2" id="KW-1185">Reference proteome</keyword>
<proteinExistence type="predicted"/>
<dbReference type="EMBL" id="JBBLXS010000069">
    <property type="protein sequence ID" value="MEK0184727.1"/>
    <property type="molecule type" value="Genomic_DNA"/>
</dbReference>